<comment type="caution">
    <text evidence="2">The sequence shown here is derived from an EMBL/GenBank/DDBJ whole genome shotgun (WGS) entry which is preliminary data.</text>
</comment>
<feature type="transmembrane region" description="Helical" evidence="1">
    <location>
        <begin position="109"/>
        <end position="129"/>
    </location>
</feature>
<dbReference type="PANTHER" id="PTHR35394:SF5">
    <property type="entry name" value="DUF3176 DOMAIN-CONTAINING PROTEIN"/>
    <property type="match status" value="1"/>
</dbReference>
<dbReference type="AlphaFoldDB" id="A0A167SIJ6"/>
<evidence type="ECO:0000313" key="3">
    <source>
        <dbReference type="Proteomes" id="UP000076874"/>
    </source>
</evidence>
<protein>
    <submittedName>
        <fullName evidence="2">Uncharacterized protein</fullName>
    </submittedName>
</protein>
<accession>A0A167SIJ6</accession>
<feature type="transmembrane region" description="Helical" evidence="1">
    <location>
        <begin position="171"/>
        <end position="189"/>
    </location>
</feature>
<organism evidence="2 3">
    <name type="scientific">Niveomyces insectorum RCEF 264</name>
    <dbReference type="NCBI Taxonomy" id="1081102"/>
    <lineage>
        <taxon>Eukaryota</taxon>
        <taxon>Fungi</taxon>
        <taxon>Dikarya</taxon>
        <taxon>Ascomycota</taxon>
        <taxon>Pezizomycotina</taxon>
        <taxon>Sordariomycetes</taxon>
        <taxon>Hypocreomycetidae</taxon>
        <taxon>Hypocreales</taxon>
        <taxon>Cordycipitaceae</taxon>
        <taxon>Niveomyces</taxon>
    </lineage>
</organism>
<gene>
    <name evidence="2" type="ORF">SPI_05854</name>
</gene>
<dbReference type="STRING" id="1081102.A0A167SIJ6"/>
<proteinExistence type="predicted"/>
<keyword evidence="1" id="KW-0812">Transmembrane</keyword>
<keyword evidence="1" id="KW-0472">Membrane</keyword>
<evidence type="ECO:0000313" key="2">
    <source>
        <dbReference type="EMBL" id="OAA59656.1"/>
    </source>
</evidence>
<dbReference type="Pfam" id="PF11374">
    <property type="entry name" value="DUF3176"/>
    <property type="match status" value="1"/>
</dbReference>
<dbReference type="EMBL" id="AZHD01000010">
    <property type="protein sequence ID" value="OAA59656.1"/>
    <property type="molecule type" value="Genomic_DNA"/>
</dbReference>
<dbReference type="Proteomes" id="UP000076874">
    <property type="component" value="Unassembled WGS sequence"/>
</dbReference>
<dbReference type="OrthoDB" id="4868042at2759"/>
<sequence length="640" mass="69811">MREVEVVGLEAPVPIRENESRQSKSVDTEKSARATVHDMDIRREDSLPTGPDLFVAKNKALPQVIRAWIWEIWFCVVSVASFITIIAVLGSYDNHTLPNLPLHISLNTLIAFLSTLSKAALMIPIAEAISQWKWNWFRRHRSLADFQTFDLASRGLWGSVSLIGKTRWRNVASVGAVVTIIGIITSPITQQTVSYPERLADSHGTATTQAARHIGDSSNQPYPEFLRMVDAIHSGLEPNGGNYTNLVPDCSTAECTFPPFPTVGICAKVANATDLLNVTVLPNAGFNDSTGWGDEASVGVSVTAFNVTAPQPGAWITTPVGYTMNMFSLNDSFLFSDDRDLMYTSLHDFLVIYSNGPNISYPNHDGSVVPNFQAAEVILHVCVKTLQVRVSGGEATTTASDSSYRIVGDVPPVPIYKHDCITWNITGVVTPFQCGYVPTHVDKPYTLTLDGPGGNFSVHSKLMTEVTVDMHMALVTFWNWNGRSQSSETGGDVGMKLVNAVWGSTDGLEAQFNRIQEVAGGVATGGTNMFRSMQPFKGVPNSYVINGTAWTNETYVHVRWGWLAFLGAQIVICIAFLIFTIVATHMSGTMVLKSSPLAALLALGEQSRNTLGRLSDEADMKRRASSYRATLVGNELIIGR</sequence>
<reference evidence="2 3" key="1">
    <citation type="journal article" date="2016" name="Genome Biol. Evol.">
        <title>Divergent and convergent evolution of fungal pathogenicity.</title>
        <authorList>
            <person name="Shang Y."/>
            <person name="Xiao G."/>
            <person name="Zheng P."/>
            <person name="Cen K."/>
            <person name="Zhan S."/>
            <person name="Wang C."/>
        </authorList>
    </citation>
    <scope>NUCLEOTIDE SEQUENCE [LARGE SCALE GENOMIC DNA]</scope>
    <source>
        <strain evidence="2 3">RCEF 264</strain>
    </source>
</reference>
<dbReference type="InterPro" id="IPR021514">
    <property type="entry name" value="DUF3176"/>
</dbReference>
<feature type="transmembrane region" description="Helical" evidence="1">
    <location>
        <begin position="67"/>
        <end position="89"/>
    </location>
</feature>
<name>A0A167SIJ6_9HYPO</name>
<evidence type="ECO:0000256" key="1">
    <source>
        <dbReference type="SAM" id="Phobius"/>
    </source>
</evidence>
<feature type="transmembrane region" description="Helical" evidence="1">
    <location>
        <begin position="560"/>
        <end position="583"/>
    </location>
</feature>
<dbReference type="PANTHER" id="PTHR35394">
    <property type="entry name" value="DUF3176 DOMAIN-CONTAINING PROTEIN"/>
    <property type="match status" value="1"/>
</dbReference>
<keyword evidence="3" id="KW-1185">Reference proteome</keyword>
<keyword evidence="1" id="KW-1133">Transmembrane helix</keyword>